<gene>
    <name evidence="3" type="ORF">DFH94DRAFT_779334</name>
</gene>
<name>A0A9P5MLA1_9AGAM</name>
<evidence type="ECO:0000256" key="2">
    <source>
        <dbReference type="SAM" id="SignalP"/>
    </source>
</evidence>
<accession>A0A9P5MLA1</accession>
<feature type="compositionally biased region" description="Polar residues" evidence="1">
    <location>
        <begin position="45"/>
        <end position="58"/>
    </location>
</feature>
<reference evidence="3" key="1">
    <citation type="submission" date="2019-10" db="EMBL/GenBank/DDBJ databases">
        <authorList>
            <consortium name="DOE Joint Genome Institute"/>
            <person name="Kuo A."/>
            <person name="Miyauchi S."/>
            <person name="Kiss E."/>
            <person name="Drula E."/>
            <person name="Kohler A."/>
            <person name="Sanchez-Garcia M."/>
            <person name="Andreopoulos B."/>
            <person name="Barry K.W."/>
            <person name="Bonito G."/>
            <person name="Buee M."/>
            <person name="Carver A."/>
            <person name="Chen C."/>
            <person name="Cichocki N."/>
            <person name="Clum A."/>
            <person name="Culley D."/>
            <person name="Crous P.W."/>
            <person name="Fauchery L."/>
            <person name="Girlanda M."/>
            <person name="Hayes R."/>
            <person name="Keri Z."/>
            <person name="LaButti K."/>
            <person name="Lipzen A."/>
            <person name="Lombard V."/>
            <person name="Magnuson J."/>
            <person name="Maillard F."/>
            <person name="Morin E."/>
            <person name="Murat C."/>
            <person name="Nolan M."/>
            <person name="Ohm R."/>
            <person name="Pangilinan J."/>
            <person name="Pereira M."/>
            <person name="Perotto S."/>
            <person name="Peter M."/>
            <person name="Riley R."/>
            <person name="Sitrit Y."/>
            <person name="Stielow B."/>
            <person name="Szollosi G."/>
            <person name="Zifcakova L."/>
            <person name="Stursova M."/>
            <person name="Spatafora J.W."/>
            <person name="Tedersoo L."/>
            <person name="Vaario L.-M."/>
            <person name="Yamada A."/>
            <person name="Yan M."/>
            <person name="Wang P."/>
            <person name="Xu J."/>
            <person name="Bruns T."/>
            <person name="Baldrian P."/>
            <person name="Vilgalys R."/>
            <person name="Henrissat B."/>
            <person name="Grigoriev I.V."/>
            <person name="Hibbett D."/>
            <person name="Nagy L.G."/>
            <person name="Martin F.M."/>
        </authorList>
    </citation>
    <scope>NUCLEOTIDE SEQUENCE</scope>
    <source>
        <strain evidence="3">Prilba</strain>
    </source>
</reference>
<evidence type="ECO:0000313" key="3">
    <source>
        <dbReference type="EMBL" id="KAF8467098.1"/>
    </source>
</evidence>
<feature type="signal peptide" evidence="2">
    <location>
        <begin position="1"/>
        <end position="23"/>
    </location>
</feature>
<dbReference type="EMBL" id="WHVB01000037">
    <property type="protein sequence ID" value="KAF8467098.1"/>
    <property type="molecule type" value="Genomic_DNA"/>
</dbReference>
<organism evidence="3 4">
    <name type="scientific">Russula ochroleuca</name>
    <dbReference type="NCBI Taxonomy" id="152965"/>
    <lineage>
        <taxon>Eukaryota</taxon>
        <taxon>Fungi</taxon>
        <taxon>Dikarya</taxon>
        <taxon>Basidiomycota</taxon>
        <taxon>Agaricomycotina</taxon>
        <taxon>Agaricomycetes</taxon>
        <taxon>Russulales</taxon>
        <taxon>Russulaceae</taxon>
        <taxon>Russula</taxon>
    </lineage>
</organism>
<feature type="region of interest" description="Disordered" evidence="1">
    <location>
        <begin position="29"/>
        <end position="63"/>
    </location>
</feature>
<evidence type="ECO:0000256" key="1">
    <source>
        <dbReference type="SAM" id="MobiDB-lite"/>
    </source>
</evidence>
<sequence>MLEIRTNHVTLLCCSLITSAIYAYKPQPQPQTSTDVWLPNRPLSAHNNTGDLDSTSPTKYDVKHPARSMVPDCCLQSVVPF</sequence>
<dbReference type="Proteomes" id="UP000759537">
    <property type="component" value="Unassembled WGS sequence"/>
</dbReference>
<feature type="chain" id="PRO_5040211872" description="Secreted protein" evidence="2">
    <location>
        <begin position="24"/>
        <end position="81"/>
    </location>
</feature>
<evidence type="ECO:0008006" key="5">
    <source>
        <dbReference type="Google" id="ProtNLM"/>
    </source>
</evidence>
<keyword evidence="4" id="KW-1185">Reference proteome</keyword>
<reference evidence="3" key="2">
    <citation type="journal article" date="2020" name="Nat. Commun.">
        <title>Large-scale genome sequencing of mycorrhizal fungi provides insights into the early evolution of symbiotic traits.</title>
        <authorList>
            <person name="Miyauchi S."/>
            <person name="Kiss E."/>
            <person name="Kuo A."/>
            <person name="Drula E."/>
            <person name="Kohler A."/>
            <person name="Sanchez-Garcia M."/>
            <person name="Morin E."/>
            <person name="Andreopoulos B."/>
            <person name="Barry K.W."/>
            <person name="Bonito G."/>
            <person name="Buee M."/>
            <person name="Carver A."/>
            <person name="Chen C."/>
            <person name="Cichocki N."/>
            <person name="Clum A."/>
            <person name="Culley D."/>
            <person name="Crous P.W."/>
            <person name="Fauchery L."/>
            <person name="Girlanda M."/>
            <person name="Hayes R.D."/>
            <person name="Keri Z."/>
            <person name="LaButti K."/>
            <person name="Lipzen A."/>
            <person name="Lombard V."/>
            <person name="Magnuson J."/>
            <person name="Maillard F."/>
            <person name="Murat C."/>
            <person name="Nolan M."/>
            <person name="Ohm R.A."/>
            <person name="Pangilinan J."/>
            <person name="Pereira M.F."/>
            <person name="Perotto S."/>
            <person name="Peter M."/>
            <person name="Pfister S."/>
            <person name="Riley R."/>
            <person name="Sitrit Y."/>
            <person name="Stielow J.B."/>
            <person name="Szollosi G."/>
            <person name="Zifcakova L."/>
            <person name="Stursova M."/>
            <person name="Spatafora J.W."/>
            <person name="Tedersoo L."/>
            <person name="Vaario L.M."/>
            <person name="Yamada A."/>
            <person name="Yan M."/>
            <person name="Wang P."/>
            <person name="Xu J."/>
            <person name="Bruns T."/>
            <person name="Baldrian P."/>
            <person name="Vilgalys R."/>
            <person name="Dunand C."/>
            <person name="Henrissat B."/>
            <person name="Grigoriev I.V."/>
            <person name="Hibbett D."/>
            <person name="Nagy L.G."/>
            <person name="Martin F.M."/>
        </authorList>
    </citation>
    <scope>NUCLEOTIDE SEQUENCE</scope>
    <source>
        <strain evidence="3">Prilba</strain>
    </source>
</reference>
<protein>
    <recommendedName>
        <fullName evidence="5">Secreted protein</fullName>
    </recommendedName>
</protein>
<keyword evidence="2" id="KW-0732">Signal</keyword>
<evidence type="ECO:0000313" key="4">
    <source>
        <dbReference type="Proteomes" id="UP000759537"/>
    </source>
</evidence>
<dbReference type="AlphaFoldDB" id="A0A9P5MLA1"/>
<proteinExistence type="predicted"/>
<comment type="caution">
    <text evidence="3">The sequence shown here is derived from an EMBL/GenBank/DDBJ whole genome shotgun (WGS) entry which is preliminary data.</text>
</comment>